<dbReference type="Proteomes" id="UP001589610">
    <property type="component" value="Unassembled WGS sequence"/>
</dbReference>
<dbReference type="EMBL" id="JBHMBS010000003">
    <property type="protein sequence ID" value="MFB9675348.1"/>
    <property type="molecule type" value="Genomic_DNA"/>
</dbReference>
<feature type="non-terminal residue" evidence="1">
    <location>
        <position position="1"/>
    </location>
</feature>
<evidence type="ECO:0000313" key="2">
    <source>
        <dbReference type="Proteomes" id="UP001589610"/>
    </source>
</evidence>
<dbReference type="RefSeq" id="WP_386155268.1">
    <property type="nucleotide sequence ID" value="NZ_JBHMBS010000003.1"/>
</dbReference>
<keyword evidence="2" id="KW-1185">Reference proteome</keyword>
<protein>
    <submittedName>
        <fullName evidence="1">Uncharacterized protein</fullName>
    </submittedName>
</protein>
<evidence type="ECO:0000313" key="1">
    <source>
        <dbReference type="EMBL" id="MFB9675348.1"/>
    </source>
</evidence>
<comment type="caution">
    <text evidence="1">The sequence shown here is derived from an EMBL/GenBank/DDBJ whole genome shotgun (WGS) entry which is preliminary data.</text>
</comment>
<gene>
    <name evidence="1" type="ORF">ACFFRH_07605</name>
</gene>
<proteinExistence type="predicted"/>
<organism evidence="1 2">
    <name type="scientific">Streptosporangium vulgare</name>
    <dbReference type="NCBI Taxonomy" id="46190"/>
    <lineage>
        <taxon>Bacteria</taxon>
        <taxon>Bacillati</taxon>
        <taxon>Actinomycetota</taxon>
        <taxon>Actinomycetes</taxon>
        <taxon>Streptosporangiales</taxon>
        <taxon>Streptosporangiaceae</taxon>
        <taxon>Streptosporangium</taxon>
    </lineage>
</organism>
<accession>A0ABV5TC87</accession>
<sequence length="138" mass="13853">VARVVELLVRGVAPVAREAAVPAARVAAPAVRAAVPAARVAAPAVRDAPRDTVLAALEAVRDADAAVRDAGVVRDVEPPVLDLDVEPVARDAEIAGLETGLDGQPFPRARCAINVPTPMAAATGHSSNPATASAPSPP</sequence>
<name>A0ABV5TC87_9ACTN</name>
<reference evidence="1 2" key="1">
    <citation type="submission" date="2024-09" db="EMBL/GenBank/DDBJ databases">
        <authorList>
            <person name="Sun Q."/>
            <person name="Mori K."/>
        </authorList>
    </citation>
    <scope>NUCLEOTIDE SEQUENCE [LARGE SCALE GENOMIC DNA]</scope>
    <source>
        <strain evidence="1 2">JCM 3028</strain>
    </source>
</reference>